<name>A0A1L3MV30_9BACI</name>
<keyword evidence="1" id="KW-0472">Membrane</keyword>
<feature type="transmembrane region" description="Helical" evidence="1">
    <location>
        <begin position="6"/>
        <end position="24"/>
    </location>
</feature>
<feature type="transmembrane region" description="Helical" evidence="1">
    <location>
        <begin position="74"/>
        <end position="92"/>
    </location>
</feature>
<dbReference type="OrthoDB" id="2474051at2"/>
<reference evidence="2 3" key="1">
    <citation type="journal article" date="2016" name="Sci. Rep.">
        <title>Complete genome sequence and transcriptomic analysis of a novel marine strain Bacillus weihaiensis reveals the mechanism of brown algae degradation.</title>
        <authorList>
            <person name="Zhu Y."/>
            <person name="Chen P."/>
            <person name="Bao Y."/>
            <person name="Men Y."/>
            <person name="Zeng Y."/>
            <person name="Yang J."/>
            <person name="Sun J."/>
            <person name="Sun Y."/>
        </authorList>
    </citation>
    <scope>NUCLEOTIDE SEQUENCE [LARGE SCALE GENOMIC DNA]</scope>
    <source>
        <strain evidence="2 3">Alg07</strain>
    </source>
</reference>
<dbReference type="Proteomes" id="UP000181936">
    <property type="component" value="Chromosome"/>
</dbReference>
<sequence length="96" mass="11410">MILIHFVLVILFIIGLFISLKFTFGKEGKDERGQQILNISYMFSFPIFPIGWLLIETYHKYINTLTFDSYRDSIWILVLITFIVQGLVILFFKRKL</sequence>
<accession>A0A1L3MV30</accession>
<evidence type="ECO:0000313" key="3">
    <source>
        <dbReference type="Proteomes" id="UP000181936"/>
    </source>
</evidence>
<organism evidence="2 3">
    <name type="scientific">Bacillus weihaiensis</name>
    <dbReference type="NCBI Taxonomy" id="1547283"/>
    <lineage>
        <taxon>Bacteria</taxon>
        <taxon>Bacillati</taxon>
        <taxon>Bacillota</taxon>
        <taxon>Bacilli</taxon>
        <taxon>Bacillales</taxon>
        <taxon>Bacillaceae</taxon>
        <taxon>Bacillus</taxon>
    </lineage>
</organism>
<dbReference type="AlphaFoldDB" id="A0A1L3MV30"/>
<keyword evidence="1" id="KW-0812">Transmembrane</keyword>
<gene>
    <name evidence="2" type="ORF">A9C19_16410</name>
</gene>
<dbReference type="STRING" id="1547283.A9C19_16410"/>
<dbReference type="RefSeq" id="WP_072581000.1">
    <property type="nucleotide sequence ID" value="NZ_CP016020.1"/>
</dbReference>
<dbReference type="KEGG" id="bwh:A9C19_16410"/>
<proteinExistence type="predicted"/>
<keyword evidence="1" id="KW-1133">Transmembrane helix</keyword>
<protein>
    <submittedName>
        <fullName evidence="2">Uncharacterized protein</fullName>
    </submittedName>
</protein>
<dbReference type="EMBL" id="CP016020">
    <property type="protein sequence ID" value="APH06198.1"/>
    <property type="molecule type" value="Genomic_DNA"/>
</dbReference>
<evidence type="ECO:0000313" key="2">
    <source>
        <dbReference type="EMBL" id="APH06198.1"/>
    </source>
</evidence>
<evidence type="ECO:0000256" key="1">
    <source>
        <dbReference type="SAM" id="Phobius"/>
    </source>
</evidence>
<keyword evidence="3" id="KW-1185">Reference proteome</keyword>
<feature type="transmembrane region" description="Helical" evidence="1">
    <location>
        <begin position="36"/>
        <end position="54"/>
    </location>
</feature>